<evidence type="ECO:0000313" key="2">
    <source>
        <dbReference type="EMBL" id="KIK35244.1"/>
    </source>
</evidence>
<evidence type="ECO:0000313" key="3">
    <source>
        <dbReference type="Proteomes" id="UP000054485"/>
    </source>
</evidence>
<keyword evidence="1" id="KW-0732">Signal</keyword>
<sequence length="70" mass="7473">MKLVQIIYFTIIVASSVSSSATESFSASSSQPSVLCDGTCFIRKPSNCESGMTPYHLGPKCWTCCSPLTS</sequence>
<evidence type="ECO:0000256" key="1">
    <source>
        <dbReference type="SAM" id="SignalP"/>
    </source>
</evidence>
<reference evidence="2 3" key="1">
    <citation type="submission" date="2014-04" db="EMBL/GenBank/DDBJ databases">
        <authorList>
            <consortium name="DOE Joint Genome Institute"/>
            <person name="Kuo A."/>
            <person name="Ruytinx J."/>
            <person name="Rineau F."/>
            <person name="Colpaert J."/>
            <person name="Kohler A."/>
            <person name="Nagy L.G."/>
            <person name="Floudas D."/>
            <person name="Copeland A."/>
            <person name="Barry K.W."/>
            <person name="Cichocki N."/>
            <person name="Veneault-Fourrey C."/>
            <person name="LaButti K."/>
            <person name="Lindquist E.A."/>
            <person name="Lipzen A."/>
            <person name="Lundell T."/>
            <person name="Morin E."/>
            <person name="Murat C."/>
            <person name="Sun H."/>
            <person name="Tunlid A."/>
            <person name="Henrissat B."/>
            <person name="Grigoriev I.V."/>
            <person name="Hibbett D.S."/>
            <person name="Martin F."/>
            <person name="Nordberg H.P."/>
            <person name="Cantor M.N."/>
            <person name="Hua S.X."/>
        </authorList>
    </citation>
    <scope>NUCLEOTIDE SEQUENCE [LARGE SCALE GENOMIC DNA]</scope>
    <source>
        <strain evidence="2 3">UH-Slu-Lm8-n1</strain>
    </source>
</reference>
<dbReference type="EMBL" id="KN835646">
    <property type="protein sequence ID" value="KIK35244.1"/>
    <property type="molecule type" value="Genomic_DNA"/>
</dbReference>
<feature type="chain" id="PRO_5002207121" description="Secreted protein" evidence="1">
    <location>
        <begin position="22"/>
        <end position="70"/>
    </location>
</feature>
<proteinExistence type="predicted"/>
<dbReference type="HOGENOM" id="CLU_2759512_0_0_1"/>
<protein>
    <recommendedName>
        <fullName evidence="4">Secreted protein</fullName>
    </recommendedName>
</protein>
<dbReference type="AlphaFoldDB" id="A0A0D0AAX4"/>
<reference evidence="3" key="2">
    <citation type="submission" date="2015-01" db="EMBL/GenBank/DDBJ databases">
        <title>Evolutionary Origins and Diversification of the Mycorrhizal Mutualists.</title>
        <authorList>
            <consortium name="DOE Joint Genome Institute"/>
            <consortium name="Mycorrhizal Genomics Consortium"/>
            <person name="Kohler A."/>
            <person name="Kuo A."/>
            <person name="Nagy L.G."/>
            <person name="Floudas D."/>
            <person name="Copeland A."/>
            <person name="Barry K.W."/>
            <person name="Cichocki N."/>
            <person name="Veneault-Fourrey C."/>
            <person name="LaButti K."/>
            <person name="Lindquist E.A."/>
            <person name="Lipzen A."/>
            <person name="Lundell T."/>
            <person name="Morin E."/>
            <person name="Murat C."/>
            <person name="Riley R."/>
            <person name="Ohm R."/>
            <person name="Sun H."/>
            <person name="Tunlid A."/>
            <person name="Henrissat B."/>
            <person name="Grigoriev I.V."/>
            <person name="Hibbett D.S."/>
            <person name="Martin F."/>
        </authorList>
    </citation>
    <scope>NUCLEOTIDE SEQUENCE [LARGE SCALE GENOMIC DNA]</scope>
    <source>
        <strain evidence="3">UH-Slu-Lm8-n1</strain>
    </source>
</reference>
<feature type="signal peptide" evidence="1">
    <location>
        <begin position="1"/>
        <end position="21"/>
    </location>
</feature>
<dbReference type="Proteomes" id="UP000054485">
    <property type="component" value="Unassembled WGS sequence"/>
</dbReference>
<name>A0A0D0AAX4_9AGAM</name>
<gene>
    <name evidence="2" type="ORF">CY34DRAFT_812316</name>
</gene>
<accession>A0A0D0AAX4</accession>
<keyword evidence="3" id="KW-1185">Reference proteome</keyword>
<dbReference type="OrthoDB" id="2667041at2759"/>
<dbReference type="InParanoid" id="A0A0D0AAX4"/>
<organism evidence="2 3">
    <name type="scientific">Suillus luteus UH-Slu-Lm8-n1</name>
    <dbReference type="NCBI Taxonomy" id="930992"/>
    <lineage>
        <taxon>Eukaryota</taxon>
        <taxon>Fungi</taxon>
        <taxon>Dikarya</taxon>
        <taxon>Basidiomycota</taxon>
        <taxon>Agaricomycotina</taxon>
        <taxon>Agaricomycetes</taxon>
        <taxon>Agaricomycetidae</taxon>
        <taxon>Boletales</taxon>
        <taxon>Suillineae</taxon>
        <taxon>Suillaceae</taxon>
        <taxon>Suillus</taxon>
    </lineage>
</organism>
<evidence type="ECO:0008006" key="4">
    <source>
        <dbReference type="Google" id="ProtNLM"/>
    </source>
</evidence>